<evidence type="ECO:0000313" key="2">
    <source>
        <dbReference type="EMBL" id="GIG02908.1"/>
    </source>
</evidence>
<comment type="caution">
    <text evidence="2">The sequence shown here is derived from an EMBL/GenBank/DDBJ whole genome shotgun (WGS) entry which is preliminary data.</text>
</comment>
<dbReference type="AlphaFoldDB" id="A0A8J3KMM3"/>
<sequence>MNHPTSQPMADVRDMYMVHTFLSREFGLLPQLVRDVAPGDTARAEVVGSHAALLCSILHKHHEGEDLHLWPRLQERAAAQAAAIVPRMEAQHHAIEAVNTVILALLPQWRRTAHNGDGLADALEQLHSVLMEHMALEEQEILPLAASHLTAAEWKLLGEHSMSDTPKKHLPVAFGMAMYEADPDVIKTVLAGAPLPARLLMPFIGPRVYAAHAKRVHGTATPPTVGRRHP</sequence>
<dbReference type="Proteomes" id="UP000659904">
    <property type="component" value="Unassembled WGS sequence"/>
</dbReference>
<reference evidence="2 3" key="1">
    <citation type="submission" date="2021-01" db="EMBL/GenBank/DDBJ databases">
        <title>Whole genome shotgun sequence of Catellatospora citrea NBRC 14495.</title>
        <authorList>
            <person name="Komaki H."/>
            <person name="Tamura T."/>
        </authorList>
    </citation>
    <scope>NUCLEOTIDE SEQUENCE [LARGE SCALE GENOMIC DNA]</scope>
    <source>
        <strain evidence="2 3">NBRC 14495</strain>
    </source>
</reference>
<gene>
    <name evidence="2" type="ORF">Cci01nite_80010</name>
</gene>
<name>A0A8J3KMM3_9ACTN</name>
<dbReference type="RefSeq" id="WP_203832318.1">
    <property type="nucleotide sequence ID" value="NZ_BONH01000063.1"/>
</dbReference>
<dbReference type="CDD" id="cd12108">
    <property type="entry name" value="Hr-like"/>
    <property type="match status" value="1"/>
</dbReference>
<proteinExistence type="predicted"/>
<organism evidence="2 3">
    <name type="scientific">Catellatospora citrea</name>
    <dbReference type="NCBI Taxonomy" id="53366"/>
    <lineage>
        <taxon>Bacteria</taxon>
        <taxon>Bacillati</taxon>
        <taxon>Actinomycetota</taxon>
        <taxon>Actinomycetes</taxon>
        <taxon>Micromonosporales</taxon>
        <taxon>Micromonosporaceae</taxon>
        <taxon>Catellatospora</taxon>
    </lineage>
</organism>
<dbReference type="Pfam" id="PF01814">
    <property type="entry name" value="Hemerythrin"/>
    <property type="match status" value="1"/>
</dbReference>
<dbReference type="InterPro" id="IPR012312">
    <property type="entry name" value="Hemerythrin-like"/>
</dbReference>
<dbReference type="EMBL" id="BONH01000063">
    <property type="protein sequence ID" value="GIG02908.1"/>
    <property type="molecule type" value="Genomic_DNA"/>
</dbReference>
<keyword evidence="3" id="KW-1185">Reference proteome</keyword>
<protein>
    <recommendedName>
        <fullName evidence="1">Hemerythrin-like domain-containing protein</fullName>
    </recommendedName>
</protein>
<evidence type="ECO:0000313" key="3">
    <source>
        <dbReference type="Proteomes" id="UP000659904"/>
    </source>
</evidence>
<accession>A0A8J3KMM3</accession>
<feature type="domain" description="Hemerythrin-like" evidence="1">
    <location>
        <begin position="14"/>
        <end position="145"/>
    </location>
</feature>
<dbReference type="Gene3D" id="1.20.120.520">
    <property type="entry name" value="nmb1532 protein domain like"/>
    <property type="match status" value="1"/>
</dbReference>
<evidence type="ECO:0000259" key="1">
    <source>
        <dbReference type="Pfam" id="PF01814"/>
    </source>
</evidence>